<dbReference type="Pfam" id="PF13411">
    <property type="entry name" value="MerR_1"/>
    <property type="match status" value="1"/>
</dbReference>
<dbReference type="PRINTS" id="PR00040">
    <property type="entry name" value="HTHMERR"/>
</dbReference>
<dbReference type="PANTHER" id="PTHR30204:SF98">
    <property type="entry name" value="HTH-TYPE TRANSCRIPTIONAL REGULATOR ADHR"/>
    <property type="match status" value="1"/>
</dbReference>
<dbReference type="RefSeq" id="WP_343948145.1">
    <property type="nucleotide sequence ID" value="NZ_BAAAHQ010000001.1"/>
</dbReference>
<feature type="domain" description="HTH merR-type" evidence="2">
    <location>
        <begin position="1"/>
        <end position="70"/>
    </location>
</feature>
<dbReference type="PANTHER" id="PTHR30204">
    <property type="entry name" value="REDOX-CYCLING DRUG-SENSING TRANSCRIPTIONAL ACTIVATOR SOXR"/>
    <property type="match status" value="1"/>
</dbReference>
<organism evidence="3 4">
    <name type="scientific">Nonomuraea longicatena</name>
    <dbReference type="NCBI Taxonomy" id="83682"/>
    <lineage>
        <taxon>Bacteria</taxon>
        <taxon>Bacillati</taxon>
        <taxon>Actinomycetota</taxon>
        <taxon>Actinomycetes</taxon>
        <taxon>Streptosporangiales</taxon>
        <taxon>Streptosporangiaceae</taxon>
        <taxon>Nonomuraea</taxon>
    </lineage>
</organism>
<dbReference type="SUPFAM" id="SSF46955">
    <property type="entry name" value="Putative DNA-binding domain"/>
    <property type="match status" value="1"/>
</dbReference>
<reference evidence="4" key="1">
    <citation type="journal article" date="2019" name="Int. J. Syst. Evol. Microbiol.">
        <title>The Global Catalogue of Microorganisms (GCM) 10K type strain sequencing project: providing services to taxonomists for standard genome sequencing and annotation.</title>
        <authorList>
            <consortium name="The Broad Institute Genomics Platform"/>
            <consortium name="The Broad Institute Genome Sequencing Center for Infectious Disease"/>
            <person name="Wu L."/>
            <person name="Ma J."/>
        </authorList>
    </citation>
    <scope>NUCLEOTIDE SEQUENCE [LARGE SCALE GENOMIC DNA]</scope>
    <source>
        <strain evidence="4">JCM 11136</strain>
    </source>
</reference>
<dbReference type="SMART" id="SM00422">
    <property type="entry name" value="HTH_MERR"/>
    <property type="match status" value="1"/>
</dbReference>
<dbReference type="EMBL" id="BAAAHQ010000001">
    <property type="protein sequence ID" value="GAA0913876.1"/>
    <property type="molecule type" value="Genomic_DNA"/>
</dbReference>
<gene>
    <name evidence="3" type="ORF">GCM10009560_06610</name>
</gene>
<comment type="caution">
    <text evidence="3">The sequence shown here is derived from an EMBL/GenBank/DDBJ whole genome shotgun (WGS) entry which is preliminary data.</text>
</comment>
<evidence type="ECO:0000259" key="2">
    <source>
        <dbReference type="PROSITE" id="PS50937"/>
    </source>
</evidence>
<evidence type="ECO:0000313" key="4">
    <source>
        <dbReference type="Proteomes" id="UP001501578"/>
    </source>
</evidence>
<dbReference type="InterPro" id="IPR009061">
    <property type="entry name" value="DNA-bd_dom_put_sf"/>
</dbReference>
<keyword evidence="4" id="KW-1185">Reference proteome</keyword>
<proteinExistence type="predicted"/>
<dbReference type="Gene3D" id="1.10.1660.10">
    <property type="match status" value="1"/>
</dbReference>
<dbReference type="InterPro" id="IPR000551">
    <property type="entry name" value="MerR-type_HTH_dom"/>
</dbReference>
<dbReference type="Proteomes" id="UP001501578">
    <property type="component" value="Unassembled WGS sequence"/>
</dbReference>
<evidence type="ECO:0000313" key="3">
    <source>
        <dbReference type="EMBL" id="GAA0913876.1"/>
    </source>
</evidence>
<accession>A0ABP3Z681</accession>
<dbReference type="PROSITE" id="PS50937">
    <property type="entry name" value="HTH_MERR_2"/>
    <property type="match status" value="1"/>
</dbReference>
<dbReference type="InterPro" id="IPR047057">
    <property type="entry name" value="MerR_fam"/>
</dbReference>
<keyword evidence="1" id="KW-0238">DNA-binding</keyword>
<protein>
    <submittedName>
        <fullName evidence="3">MerR family transcriptional regulator</fullName>
    </submittedName>
</protein>
<sequence length="212" mass="23394">MRMAELSRESGVPTPTIKYYLREGLLLPGEKTGPNQARYDARHLRRLRLIRAMLEIGGISVATAKEVLATVDAAEKDTHRMLGAAQYLLTARRHHCDQETREQAEAEAGRLLAERDWRVPVKSPARIMLAEVIGSLRTLGQDDFLDRLGDYARAADDIAAVDLSVVAGRDDLESMMEGVILGNLLGDTLIAVLRRVAQENLSERMFSGGDGI</sequence>
<evidence type="ECO:0000256" key="1">
    <source>
        <dbReference type="ARBA" id="ARBA00023125"/>
    </source>
</evidence>
<name>A0ABP3Z681_9ACTN</name>